<feature type="region of interest" description="Disordered" evidence="2">
    <location>
        <begin position="1900"/>
        <end position="1927"/>
    </location>
</feature>
<name>A0A9D4NYC2_DERFA</name>
<gene>
    <name evidence="5" type="ORF">HUG17_7939</name>
</gene>
<feature type="compositionally biased region" description="Low complexity" evidence="2">
    <location>
        <begin position="1359"/>
        <end position="1385"/>
    </location>
</feature>
<feature type="region of interest" description="Disordered" evidence="2">
    <location>
        <begin position="454"/>
        <end position="486"/>
    </location>
</feature>
<dbReference type="PROSITE" id="PS52043">
    <property type="entry name" value="UBR4_E3"/>
    <property type="match status" value="1"/>
</dbReference>
<feature type="compositionally biased region" description="Basic and acidic residues" evidence="2">
    <location>
        <begin position="1290"/>
        <end position="1300"/>
    </location>
</feature>
<proteinExistence type="inferred from homology"/>
<organism evidence="5">
    <name type="scientific">Dermatophagoides farinae</name>
    <name type="common">American house dust mite</name>
    <dbReference type="NCBI Taxonomy" id="6954"/>
    <lineage>
        <taxon>Eukaryota</taxon>
        <taxon>Metazoa</taxon>
        <taxon>Ecdysozoa</taxon>
        <taxon>Arthropoda</taxon>
        <taxon>Chelicerata</taxon>
        <taxon>Arachnida</taxon>
        <taxon>Acari</taxon>
        <taxon>Acariformes</taxon>
        <taxon>Sarcoptiformes</taxon>
        <taxon>Astigmata</taxon>
        <taxon>Psoroptidia</taxon>
        <taxon>Analgoidea</taxon>
        <taxon>Pyroglyphidae</taxon>
        <taxon>Dermatophagoidinae</taxon>
        <taxon>Dermatophagoides</taxon>
    </lineage>
</organism>
<accession>A0A9D4NYC2</accession>
<dbReference type="GO" id="GO:0008270">
    <property type="term" value="F:zinc ion binding"/>
    <property type="evidence" value="ECO:0007669"/>
    <property type="project" value="UniProtKB-KW"/>
</dbReference>
<dbReference type="Pfam" id="PF24079">
    <property type="entry name" value="UBR4"/>
    <property type="match status" value="1"/>
</dbReference>
<feature type="compositionally biased region" description="Polar residues" evidence="2">
    <location>
        <begin position="593"/>
        <end position="608"/>
    </location>
</feature>
<feature type="region of interest" description="Disordered" evidence="2">
    <location>
        <begin position="593"/>
        <end position="623"/>
    </location>
</feature>
<dbReference type="Pfam" id="PF13764">
    <property type="entry name" value="E3_UbLigase_R4"/>
    <property type="match status" value="1"/>
</dbReference>
<dbReference type="EMBL" id="SDOV01000005">
    <property type="protein sequence ID" value="KAH7640472.1"/>
    <property type="molecule type" value="Genomic_DNA"/>
</dbReference>
<feature type="region of interest" description="UBR4 E3 catalytic module" evidence="1">
    <location>
        <begin position="3676"/>
        <end position="4153"/>
    </location>
</feature>
<dbReference type="Proteomes" id="UP000828236">
    <property type="component" value="Unassembled WGS sequence"/>
</dbReference>
<reference evidence="5" key="2">
    <citation type="journal article" date="2021" name="World Allergy Organ. J.">
        <title>Chromosome-level assembly of Dermatophagoides farinae genome and transcriptome reveals two novel allergens Der f 37 and Der f 39.</title>
        <authorList>
            <person name="Chen J."/>
            <person name="Cai Z."/>
            <person name="Fan D."/>
            <person name="Hu J."/>
            <person name="Hou Y."/>
            <person name="He Y."/>
            <person name="Zhang Z."/>
            <person name="Zhao Z."/>
            <person name="Gao P."/>
            <person name="Hu W."/>
            <person name="Sun J."/>
            <person name="Li J."/>
            <person name="Ji K."/>
        </authorList>
    </citation>
    <scope>NUCLEOTIDE SEQUENCE</scope>
    <source>
        <strain evidence="5">JKM2019</strain>
    </source>
</reference>
<evidence type="ECO:0000256" key="1">
    <source>
        <dbReference type="PROSITE-ProRule" id="PRU01388"/>
    </source>
</evidence>
<feature type="compositionally biased region" description="Basic and acidic residues" evidence="2">
    <location>
        <begin position="1308"/>
        <end position="1319"/>
    </location>
</feature>
<keyword evidence="1" id="KW-0479">Metal-binding</keyword>
<feature type="region of interest" description="Disordered" evidence="2">
    <location>
        <begin position="1814"/>
        <end position="1835"/>
    </location>
</feature>
<evidence type="ECO:0000259" key="4">
    <source>
        <dbReference type="Pfam" id="PF24079"/>
    </source>
</evidence>
<evidence type="ECO:0000259" key="3">
    <source>
        <dbReference type="Pfam" id="PF13764"/>
    </source>
</evidence>
<dbReference type="InterPro" id="IPR056530">
    <property type="entry name" value="UBR4-like_dom"/>
</dbReference>
<reference evidence="5" key="1">
    <citation type="submission" date="2020-06" db="EMBL/GenBank/DDBJ databases">
        <authorList>
            <person name="Ji K."/>
            <person name="Li J."/>
        </authorList>
    </citation>
    <scope>NUCLEOTIDE SEQUENCE</scope>
    <source>
        <strain evidence="5">JKM2019</strain>
        <tissue evidence="5">Whole body</tissue>
    </source>
</reference>
<feature type="compositionally biased region" description="Basic and acidic residues" evidence="2">
    <location>
        <begin position="1904"/>
        <end position="1919"/>
    </location>
</feature>
<feature type="compositionally biased region" description="Gly residues" evidence="2">
    <location>
        <begin position="1218"/>
        <end position="1232"/>
    </location>
</feature>
<feature type="compositionally biased region" description="Low complexity" evidence="2">
    <location>
        <begin position="1132"/>
        <end position="1147"/>
    </location>
</feature>
<feature type="region of interest" description="Disordered" evidence="2">
    <location>
        <begin position="1290"/>
        <end position="1394"/>
    </location>
</feature>
<feature type="domain" description="E3 ubiquitin-protein ligase UBR4-like" evidence="4">
    <location>
        <begin position="2456"/>
        <end position="2608"/>
    </location>
</feature>
<evidence type="ECO:0000313" key="5">
    <source>
        <dbReference type="EMBL" id="KAH7640472.1"/>
    </source>
</evidence>
<dbReference type="PANTHER" id="PTHR21725:SF1">
    <property type="entry name" value="E3 UBIQUITIN-PROTEIN LIGASE UBR4"/>
    <property type="match status" value="1"/>
</dbReference>
<sequence>MTFIDKKRALHISKYWYTSFYSLDSHQSKLSDNYKMSRNRFSANPMIVQNYERFGLKYENLDNYSSLFMSYIVPISDTVISLVEFFVPILQNFFDIHSELGYLTNIRKAFDEHHSSTNSWSLQKCEQLMAVQKAWQDSVFDNVQISNDQSHSARHVSIMSGSVVHRNSMLVIGANAYDNYCSNLSQQQPSSAYYPCLMAIAHDKNRLSIIHLNQLLGQVYSNSRKKLNPQKIAAISFPFTIISISNNPLNDELIAISGIKECHILTLAANGTITGHYPLSMPFDNNNHLIKTYWFPDRHTELAVVTFDFIKIYDLSRENRDEPIYNFVITQRKIRDMTFFSCKDRNGESKRFILIFSSRGHIYAEELNAESQCSSSNDVFYVTSILNVSYPKQWNPNNQSTVVGNSIYYSHLLQMLFVSFLSGFSFCSPFGIRNIYDQKITNITSLDLQSSIANNNNNNSSKQDSSLITQSDLSSSSSSPPPIQSHQQPLYRWTEVLQHPGLIFALTHTNNPICFMIESNRIKIQELKPKKKIIDFVAISSQLNDQYRSKITTLLSLCDDGSLRFYRAVQEQTNFWLKPEIYNLDGMPAYHSSTMSKNAESKSSSRAGSNEPQQSSSSTSNKSTPHFAVDFFERCTMLNDIEFGGSDVLEVYNVQQIKNRLNSTNMYIACTKPNGFSITVTQTGSFDMVMAGVRVNLGVCDPARAPTAIEVFGRTVWVAVNRHRWFDIPFTRSEMKKLVETNTFSIRFAPSGDSNQVTIVDSIRVYGRLRDLVGLPSVNEEETANAIANTNGTSNAPFGDLRRRLTQSAMQQRSSSISMKSPIQKLRLLLYAPCITDDELIITMKSTNQSIIVVNRLMANSLDVLESLISFTKSTSEMNIDQRPRASSAIWIMTARDLCNGQEFKQKCDTSLSIASKLLTISLSNRLDKSICLLLAKLLPSRNQYDEHRGDILFENGIENLSRVDDINVYRYYLSWFRENVHEYPKNFIRFIMKYFSKNSNDPHTYTVQFCSYLVDLFWRLYSLRPSNDLTSPLTMVGHYYGLEQVVGSLVFILHSSTYAIISSTTSVDQQNDNQQKVMNKCSQLLIQMLCALDPRITFATKKALLRILYSISSGVYRHHIERQSSCNRTTSVSKQSSASSSAIGKSDSNRERRPSARYLATHRHQNTANVSINNQEPSTSSVGSLLHRQGATRRSRSSGFSSSWWTTTNRPDSSSNTGGGASSLSGQGSGSLFGSISSRRQNTAAASLLERVSESILDSDFDPYQNLLLNIDSEFPYFQDLMANLRHQQRGDSGGRADGESNSIEIDVERQQPSRTLEEIVADYQRQRIQRQRQRDHHQQGSSNIILPEEDEEDIVRQQQSSQEHHQSSQQSDPGQASSHYSVHSESDDDDEELFDDEIKLADTTMESIEVEEEHEFDDDDDELISMEASTQSLKGAKQISKSTEAITNKRCSSGHVSSSGTNNISSTHLHAGQSQKQSSNTTVSISDGQQSKSKEKDSKTQQKEIQKNRKRLRRMVTSKLCLALLKQMNQSFDNMIKLNGIQAIPFLQVLTILTDFNYTESDQKEFAIIFNQIMKKLLDHLLAKSSNDSIINVSESASTTNDTTASPSHIKLRCHNKSISQYKDRIEHIAENEIHLLTMRLFNIFLSYFKRFPTITWQTFLSKDLPINESFRQLIPSSQSGQMKSSFVTFNEESIKASTLTTANTTSIHQSLLLAAAQLIQSNTNVLDYCYTMLHHLLKHYWRQMAIQSESSGTDSMDNKTTTKSQGYDRLIIEYNSKKSIHMRDDRLLNSMFIPTDLRPFFTILPEIVQPSSPSPSTASNQQQQNSQQAQDTSGVVVVNNFTNSSINLSNTCTAINSFVFANRAFDHYSELLTEMSLRMPYQLKKLISFLNAQQQQQLQTKNDDNKDKDSTVDKESSSSQPSKPIIPIDFNVSWIETLCEYMMLPSVTPYIRKQVRKLLSNLCGSKERYRQVRDYYAIKTNLRAVRRIIVMHFFDHSSSNNSNQMKIKLQDLGITEEDLDDEEQLDELIPCLDIASTRVHNWQRLCRHEIRIIPFLFRISFLFGEGISSIILQLLSLALFSSSDSKSRKPEEKNLTNNLISIDNKTDDNVKDSGKSSTSHGNHQSFICCYVFVVLDRQILSHFIRFFLLESNSTQQRWATHSLLYMFYESLQPIHQEQFLSLFWQLWPSIACYGKRASQFVDLLGYFTLSISKLHQSSSSTRLQTNKERSYADSAIGLLRYQNQVLARHPNSNIYNSLQSLLDLNGYYLETEPCLVCNNPEVDFVAVKLSAMKLDSRFTINTQIVKLNGAHTISKIAVKISELKKSKMVKTLCIYYNNRCVQSVVELKNKNTVWYKAKQITLAPSQSEVKIEFTLPIVACNLMIEYSDFYEQSHLSTETLQCPRCSSVVLANPGVCTNCGENVFQCHKCRAINYDEKDPFLCNSCGFCKYAKFDYVLTARFTASAVEAIENEEDRAKAVQTINTLLDKADRLYKIILSIRPTLENLLLFSQDYHSTLYGSDGSGMDGANYGGVGNVALSSLQTSAIGSSTSVTSSSSSSVLVNRYIHQLASRYSNDCRVHFEELSKIVQKILYTRKELVDYDNRQNDNRHNLDDIKRLLHEHRNQQNDMITRTFGGSTTSLSSTSSSTLVDMSMAAISTSTTCKKQQGKQILPIDEHYQGVETKKKRLSNEDDETLPMDFKSGRCYGCASATIEHCIILLKALVHNSRYKTILGSSNLFRELIDYNLRIGTPSFRAKVRALLCLLIKDDLEITEEFNNLLLEKIGSVLQTRFMTTFDFGSIRHEMSLLATSFENEDNCWEQRLRCVMKLFLLSLQNKSPAVLEAITLPCLRILYGLIVKPALNDQKKSDQSKAIQSSANTVEQLASVQSPSSSCCKNLKPTRIPFESLNVKVSVDLYHWISSDSQTASFPAWQQRNMKIPPHTNETINDPVMIAQYNEYLQKKYFARWLYLHQTGQIRDLKSECFIVRIASSTWIQEVLFNPTSKALRIACRQLLMALFERLTSKRRILIDLFTSFLDDLCQVGGEIGLEFYDLFRSIVFSEFSAKTINIAKNNHWRYYLTFCGLLQHLGQLISTEIDRLKQLEESTLSSDFSQGSALRQLVELMQLFMRDERIRRVHKSSMVGFVLDGYLSLRKLIVQRTKMIDETQAALLELLELLTTGTRAETINFMKVCIESVKKCSLQDLRTPVFIFERLCSIIHPEEKDADEFFISLEKDPQQEDFLQGRMLGNPYSSKDSGMGPLMRDIKNKICQECELVSLLEDDSGLELLVNNKIISLDLPVKEVYKKIVCADAQGAQQQQQQQASGHSWAGGTFNLGSDISIIDTLTGNALQLGSNLAAAPGSGNLATQSINVAGPTMKIIYRIRGLMGDATEEFIENLSNKESVVKDDEKMFELANIMSQSNGLSVMLERLQAIQEINNRSRSLLFVLLKLFGYCVRVISNRRTLIEPELNAISIMLGILRLFLKNPHADLLTLPSAPGEPSYFEQLLAIMETLLAEASKEKPDVFDLFNRETCGTSNDIQMLLNSVSSPDSIIFNSNVASLNNRILRVITFLSIGHPEKMSTLINNFRPYFEFDDYDTQNLPVANADHWYELFCSLVSAIERNHNGARLKDRMNEERFVSMAIEYLVRNAPSMKSFVLLNSEEWKEFTSRPALKYVLKMLTGMCRGHERTQMLITKEGVPIIHALEQVLSDSHMATLAEHLMDALKENPSVEAKIQEIRLKTKEEKKRIAMAVREKQLGELGMKANDKGQVMADSDLLKKMEGELKEEKGLVCSICREGYAYQPQKVLAIYTFTKRCNAEEYEERKPRKTIGYTTVTHFNIVHVECHMDAVRHARTRDEWQSASLHNANTRCNGLLPLWGPNVCESLFAHALSRHNSYLQEAVGQRDFVGTNSFLGTVHDLKLLLLRFANTRTFSEETGGGGAQSNLYLTPYLMHTALYVMNTTKITDRERTAFEELFMQQSTSKLLESCFQIESPFFYSTMVILLHSPSFWQQHRFYFLHRLILCSLIRSLPNDSRDVETISTMELPEYSTIKPALMFFAMINLFYTVMFKSLENKADDDWSQSLIDYIRHNDQSLMESADRMLDTFENDILPSTSFGEYCDAADLLRGMNAIVDPDEFLKDTLRLS</sequence>
<dbReference type="InterPro" id="IPR025704">
    <property type="entry name" value="E3_Ub_ligase_UBR4_C"/>
</dbReference>
<evidence type="ECO:0000256" key="2">
    <source>
        <dbReference type="SAM" id="MobiDB-lite"/>
    </source>
</evidence>
<feature type="compositionally biased region" description="Polar residues" evidence="2">
    <location>
        <begin position="1167"/>
        <end position="1184"/>
    </location>
</feature>
<keyword evidence="1" id="KW-0862">Zinc</keyword>
<feature type="compositionally biased region" description="Low complexity" evidence="2">
    <location>
        <begin position="1198"/>
        <end position="1209"/>
    </location>
</feature>
<feature type="compositionally biased region" description="Basic and acidic residues" evidence="2">
    <location>
        <begin position="1494"/>
        <end position="1509"/>
    </location>
</feature>
<feature type="compositionally biased region" description="Polar residues" evidence="2">
    <location>
        <begin position="1431"/>
        <end position="1493"/>
    </location>
</feature>
<feature type="region of interest" description="Disordered" evidence="2">
    <location>
        <begin position="1124"/>
        <end position="1236"/>
    </location>
</feature>
<keyword evidence="1" id="KW-0863">Zinc-finger</keyword>
<dbReference type="PANTHER" id="PTHR21725">
    <property type="entry name" value="E3 UBIQUITIN-PROTEIN LIGASE UBR4"/>
    <property type="match status" value="1"/>
</dbReference>
<comment type="caution">
    <text evidence="5">The sequence shown here is derived from an EMBL/GenBank/DDBJ whole genome shotgun (WGS) entry which is preliminary data.</text>
</comment>
<feature type="domain" description="E3 ubiquitin ligase UBR4 C-terminal" evidence="3">
    <location>
        <begin position="3250"/>
        <end position="4130"/>
    </location>
</feature>
<feature type="region of interest" description="Disordered" evidence="2">
    <location>
        <begin position="1431"/>
        <end position="1512"/>
    </location>
</feature>
<protein>
    <submittedName>
        <fullName evidence="5">Uncharacterized protein</fullName>
    </submittedName>
</protein>
<feature type="compositionally biased region" description="Low complexity" evidence="2">
    <location>
        <begin position="609"/>
        <end position="623"/>
    </location>
</feature>
<comment type="similarity">
    <text evidence="1">Belongs to the UBR4 family.</text>
</comment>
<dbReference type="InterPro" id="IPR045189">
    <property type="entry name" value="UBR4-like"/>
</dbReference>